<evidence type="ECO:0000313" key="2">
    <source>
        <dbReference type="Proteomes" id="UP000301870"/>
    </source>
</evidence>
<dbReference type="InterPro" id="IPR040676">
    <property type="entry name" value="DUF5641"/>
</dbReference>
<protein>
    <submittedName>
        <fullName evidence="3">Uncharacterized protein LOC111357037 isoform X3</fullName>
    </submittedName>
</protein>
<reference evidence="3" key="1">
    <citation type="submission" date="2025-08" db="UniProtKB">
        <authorList>
            <consortium name="RefSeq"/>
        </authorList>
    </citation>
    <scope>IDENTIFICATION</scope>
    <source>
        <strain evidence="3">Ishihara</strain>
        <tissue evidence="3">Whole body</tissue>
    </source>
</reference>
<evidence type="ECO:0000313" key="3">
    <source>
        <dbReference type="RefSeq" id="XP_022827332.1"/>
    </source>
</evidence>
<accession>A0A9J7EF20</accession>
<dbReference type="Proteomes" id="UP000301870">
    <property type="component" value="Chromosome 24"/>
</dbReference>
<gene>
    <name evidence="3" type="primary">LOC111357037</name>
</gene>
<dbReference type="PANTHER" id="PTHR47331">
    <property type="entry name" value="PHD-TYPE DOMAIN-CONTAINING PROTEIN"/>
    <property type="match status" value="1"/>
</dbReference>
<name>A0A9J7EF20_SPOLT</name>
<dbReference type="GeneID" id="111357037"/>
<proteinExistence type="predicted"/>
<evidence type="ECO:0000259" key="1">
    <source>
        <dbReference type="Pfam" id="PF18701"/>
    </source>
</evidence>
<organism evidence="2 3">
    <name type="scientific">Spodoptera litura</name>
    <name type="common">Asian cotton leafworm</name>
    <dbReference type="NCBI Taxonomy" id="69820"/>
    <lineage>
        <taxon>Eukaryota</taxon>
        <taxon>Metazoa</taxon>
        <taxon>Ecdysozoa</taxon>
        <taxon>Arthropoda</taxon>
        <taxon>Hexapoda</taxon>
        <taxon>Insecta</taxon>
        <taxon>Pterygota</taxon>
        <taxon>Neoptera</taxon>
        <taxon>Endopterygota</taxon>
        <taxon>Lepidoptera</taxon>
        <taxon>Glossata</taxon>
        <taxon>Ditrysia</taxon>
        <taxon>Noctuoidea</taxon>
        <taxon>Noctuidae</taxon>
        <taxon>Amphipyrinae</taxon>
        <taxon>Spodoptera</taxon>
    </lineage>
</organism>
<dbReference type="RefSeq" id="XP_022827332.1">
    <property type="nucleotide sequence ID" value="XM_022971564.1"/>
</dbReference>
<dbReference type="Pfam" id="PF18701">
    <property type="entry name" value="DUF5641"/>
    <property type="match status" value="1"/>
</dbReference>
<keyword evidence="2" id="KW-1185">Reference proteome</keyword>
<sequence length="226" mass="26031">MADIKSFIKKRASIKAKLTQFNSYLSVSKSCEKLSEVQIVEIEYRLNIFENLYEKYDALQDELEALVEDPSEQYAEREEFEKLYYSLVASARQLISGARKLLEGDSANEVQNANINSLKRFHRIDVLKQHFWTRFAHEYIMWLQERTKWRRSSGELKEGTMVVIKDNNLPPLMWLLGRITHVLPGRDGVARVADILTKKGVIRRAFNTICPLPVSTVEDSSTGGVC</sequence>
<feature type="domain" description="DUF5641" evidence="1">
    <location>
        <begin position="119"/>
        <end position="212"/>
    </location>
</feature>
<dbReference type="AlphaFoldDB" id="A0A9J7EF20"/>